<evidence type="ECO:0000313" key="1">
    <source>
        <dbReference type="EMBL" id="XDQ07305.1"/>
    </source>
</evidence>
<gene>
    <name evidence="1" type="ORF">AB5J58_47095</name>
</gene>
<dbReference type="RefSeq" id="WP_369192096.1">
    <property type="nucleotide sequence ID" value="NZ_CP163431.1"/>
</dbReference>
<name>A0AB39MLK0_9ACTN</name>
<sequence>MTARLYVRSGLSLDAPDAAFAVLVVAPDGTPGERAMAELGAHCYEGDAALYLVRTDGWAEQSFDAGALVVRVAVRTVALRQMDVDPEDFTDRSALDPEAAIVLTARTAADPDLSTRLAEATAVFTAAPDVPLDDLLTSEDEWPVFLAPPPQT</sequence>
<organism evidence="1">
    <name type="scientific">Streptomyces sp. R08</name>
    <dbReference type="NCBI Taxonomy" id="3238624"/>
    <lineage>
        <taxon>Bacteria</taxon>
        <taxon>Bacillati</taxon>
        <taxon>Actinomycetota</taxon>
        <taxon>Actinomycetes</taxon>
        <taxon>Kitasatosporales</taxon>
        <taxon>Streptomycetaceae</taxon>
        <taxon>Streptomyces</taxon>
    </lineage>
</organism>
<protein>
    <submittedName>
        <fullName evidence="1">Uncharacterized protein</fullName>
    </submittedName>
</protein>
<reference evidence="1" key="1">
    <citation type="submission" date="2024-07" db="EMBL/GenBank/DDBJ databases">
        <authorList>
            <person name="Yu S.T."/>
        </authorList>
    </citation>
    <scope>NUCLEOTIDE SEQUENCE</scope>
    <source>
        <strain evidence="1">R08</strain>
    </source>
</reference>
<dbReference type="AlphaFoldDB" id="A0AB39MLK0"/>
<proteinExistence type="predicted"/>
<dbReference type="EMBL" id="CP163431">
    <property type="protein sequence ID" value="XDQ07305.1"/>
    <property type="molecule type" value="Genomic_DNA"/>
</dbReference>
<accession>A0AB39MLK0</accession>